<accession>A0A918E1K5</accession>
<organism evidence="2 3">
    <name type="scientific">Wenjunlia tyrosinilytica</name>
    <dbReference type="NCBI Taxonomy" id="1544741"/>
    <lineage>
        <taxon>Bacteria</taxon>
        <taxon>Bacillati</taxon>
        <taxon>Actinomycetota</taxon>
        <taxon>Actinomycetes</taxon>
        <taxon>Kitasatosporales</taxon>
        <taxon>Streptomycetaceae</taxon>
        <taxon>Wenjunlia</taxon>
    </lineage>
</organism>
<evidence type="ECO:0000313" key="2">
    <source>
        <dbReference type="EMBL" id="GGO98036.1"/>
    </source>
</evidence>
<evidence type="ECO:0000256" key="1">
    <source>
        <dbReference type="SAM" id="MobiDB-lite"/>
    </source>
</evidence>
<keyword evidence="3" id="KW-1185">Reference proteome</keyword>
<sequence length="294" mass="30744">MPVTHPSPRVPDQPPLTIVVDEQGAASVDGVPVPVPEGSGLDAARAAAMGAAIELAGARGAAVRAVAHEPNGDVWRLVVHPDGRVEEDTAPPGPDQPADPGDAAGAAVPEAGGGPEQPEQPAPAPVPEHEQPGSEGSASRTPPPIAVLAPEAPGRYREQLARIAVAGQTGRLDAAVEMSRHLERSIAESYGEHHPYVLHARAVRGHIAYLADDWAQAADVYAGIAAAWLLTAGPQHSQTQRNAVNAYTAWTRITKPGEAERIGQSLMRLWLDTADTERLAATRQRLDELARAAS</sequence>
<reference evidence="2" key="2">
    <citation type="submission" date="2020-09" db="EMBL/GenBank/DDBJ databases">
        <authorList>
            <person name="Sun Q."/>
            <person name="Zhou Y."/>
        </authorList>
    </citation>
    <scope>NUCLEOTIDE SEQUENCE</scope>
    <source>
        <strain evidence="2">CGMCC 4.7201</strain>
    </source>
</reference>
<reference evidence="2" key="1">
    <citation type="journal article" date="2014" name="Int. J. Syst. Evol. Microbiol.">
        <title>Complete genome sequence of Corynebacterium casei LMG S-19264T (=DSM 44701T), isolated from a smear-ripened cheese.</title>
        <authorList>
            <consortium name="US DOE Joint Genome Institute (JGI-PGF)"/>
            <person name="Walter F."/>
            <person name="Albersmeier A."/>
            <person name="Kalinowski J."/>
            <person name="Ruckert C."/>
        </authorList>
    </citation>
    <scope>NUCLEOTIDE SEQUENCE</scope>
    <source>
        <strain evidence="2">CGMCC 4.7201</strain>
    </source>
</reference>
<name>A0A918E1K5_9ACTN</name>
<gene>
    <name evidence="2" type="ORF">GCM10012280_61230</name>
</gene>
<dbReference type="RefSeq" id="WP_189135086.1">
    <property type="nucleotide sequence ID" value="NZ_BMMS01000036.1"/>
</dbReference>
<comment type="caution">
    <text evidence="2">The sequence shown here is derived from an EMBL/GenBank/DDBJ whole genome shotgun (WGS) entry which is preliminary data.</text>
</comment>
<evidence type="ECO:0000313" key="3">
    <source>
        <dbReference type="Proteomes" id="UP000641932"/>
    </source>
</evidence>
<dbReference type="AlphaFoldDB" id="A0A918E1K5"/>
<evidence type="ECO:0008006" key="4">
    <source>
        <dbReference type="Google" id="ProtNLM"/>
    </source>
</evidence>
<proteinExistence type="predicted"/>
<dbReference type="Proteomes" id="UP000641932">
    <property type="component" value="Unassembled WGS sequence"/>
</dbReference>
<feature type="region of interest" description="Disordered" evidence="1">
    <location>
        <begin position="84"/>
        <end position="152"/>
    </location>
</feature>
<protein>
    <recommendedName>
        <fullName evidence="4">Tetratricopeptide repeat protein</fullName>
    </recommendedName>
</protein>
<dbReference type="EMBL" id="BMMS01000036">
    <property type="protein sequence ID" value="GGO98036.1"/>
    <property type="molecule type" value="Genomic_DNA"/>
</dbReference>
<feature type="compositionally biased region" description="Low complexity" evidence="1">
    <location>
        <begin position="98"/>
        <end position="110"/>
    </location>
</feature>